<name>A0A6N8J0P7_9BURK</name>
<dbReference type="EMBL" id="WSEL01000011">
    <property type="protein sequence ID" value="MVQ32871.1"/>
    <property type="molecule type" value="Genomic_DNA"/>
</dbReference>
<keyword evidence="3" id="KW-1185">Reference proteome</keyword>
<reference evidence="2 3" key="1">
    <citation type="submission" date="2019-12" db="EMBL/GenBank/DDBJ databases">
        <authorList>
            <person name="Huq M.A."/>
        </authorList>
    </citation>
    <scope>NUCLEOTIDE SEQUENCE [LARGE SCALE GENOMIC DNA]</scope>
    <source>
        <strain evidence="2 3">MAH-25</strain>
    </source>
</reference>
<organism evidence="2 3">
    <name type="scientific">Ramlibacter pinisoli</name>
    <dbReference type="NCBI Taxonomy" id="2682844"/>
    <lineage>
        <taxon>Bacteria</taxon>
        <taxon>Pseudomonadati</taxon>
        <taxon>Pseudomonadota</taxon>
        <taxon>Betaproteobacteria</taxon>
        <taxon>Burkholderiales</taxon>
        <taxon>Comamonadaceae</taxon>
        <taxon>Ramlibacter</taxon>
    </lineage>
</organism>
<evidence type="ECO:0000256" key="1">
    <source>
        <dbReference type="SAM" id="MobiDB-lite"/>
    </source>
</evidence>
<feature type="compositionally biased region" description="Basic and acidic residues" evidence="1">
    <location>
        <begin position="81"/>
        <end position="97"/>
    </location>
</feature>
<proteinExistence type="predicted"/>
<accession>A0A6N8J0P7</accession>
<feature type="region of interest" description="Disordered" evidence="1">
    <location>
        <begin position="69"/>
        <end position="97"/>
    </location>
</feature>
<dbReference type="Proteomes" id="UP000469385">
    <property type="component" value="Unassembled WGS sequence"/>
</dbReference>
<sequence length="97" mass="11061">MSDGIRFELIEPRRNHLLGEKIVLLREGDVEGGKTRLGSIDRIADALRVRIQVRLDSVLNRMPKFVGHHGEVGQQPQRVARYRDSENWPGDGAHRVL</sequence>
<gene>
    <name evidence="2" type="ORF">GON04_25690</name>
</gene>
<evidence type="ECO:0000313" key="3">
    <source>
        <dbReference type="Proteomes" id="UP000469385"/>
    </source>
</evidence>
<dbReference type="AlphaFoldDB" id="A0A6N8J0P7"/>
<evidence type="ECO:0000313" key="2">
    <source>
        <dbReference type="EMBL" id="MVQ32871.1"/>
    </source>
</evidence>
<comment type="caution">
    <text evidence="2">The sequence shown here is derived from an EMBL/GenBank/DDBJ whole genome shotgun (WGS) entry which is preliminary data.</text>
</comment>
<protein>
    <submittedName>
        <fullName evidence="2">Uncharacterized protein</fullName>
    </submittedName>
</protein>